<gene>
    <name evidence="1" type="ORF">CN398_09215</name>
</gene>
<dbReference type="AlphaFoldDB" id="A0A9X6VCC0"/>
<evidence type="ECO:0000313" key="1">
    <source>
        <dbReference type="EMBL" id="PFB07906.1"/>
    </source>
</evidence>
<evidence type="ECO:0000313" key="2">
    <source>
        <dbReference type="Proteomes" id="UP000220397"/>
    </source>
</evidence>
<dbReference type="Proteomes" id="UP000220397">
    <property type="component" value="Unassembled WGS sequence"/>
</dbReference>
<comment type="caution">
    <text evidence="1">The sequence shown here is derived from an EMBL/GenBank/DDBJ whole genome shotgun (WGS) entry which is preliminary data.</text>
</comment>
<organism evidence="1 2">
    <name type="scientific">Bacillus thuringiensis</name>
    <dbReference type="NCBI Taxonomy" id="1428"/>
    <lineage>
        <taxon>Bacteria</taxon>
        <taxon>Bacillati</taxon>
        <taxon>Bacillota</taxon>
        <taxon>Bacilli</taxon>
        <taxon>Bacillales</taxon>
        <taxon>Bacillaceae</taxon>
        <taxon>Bacillus</taxon>
        <taxon>Bacillus cereus group</taxon>
    </lineage>
</organism>
<dbReference type="EMBL" id="NTUS01000026">
    <property type="protein sequence ID" value="PFB07906.1"/>
    <property type="molecule type" value="Genomic_DNA"/>
</dbReference>
<sequence>MSAEEMKENLQPYVIENMRRIAFLKKQLKANKENKPEAKRIRMMIEAEVEQLECKDFLVRLSYALEEASKEMDENF</sequence>
<accession>A0A9X6VCC0</accession>
<protein>
    <submittedName>
        <fullName evidence="1">Uncharacterized protein</fullName>
    </submittedName>
</protein>
<dbReference type="RefSeq" id="WP_098368778.1">
    <property type="nucleotide sequence ID" value="NZ_JARSYC010000018.1"/>
</dbReference>
<name>A0A9X6VCC0_BACTU</name>
<proteinExistence type="predicted"/>
<reference evidence="1 2" key="1">
    <citation type="submission" date="2017-09" db="EMBL/GenBank/DDBJ databases">
        <title>Large-scale bioinformatics analysis of Bacillus genomes uncovers conserved roles of natural products in bacterial physiology.</title>
        <authorList>
            <consortium name="Agbiome Team Llc"/>
            <person name="Bleich R.M."/>
            <person name="Kirk G.J."/>
            <person name="Santa Maria K.C."/>
            <person name="Allen S.E."/>
            <person name="Farag S."/>
            <person name="Shank E.A."/>
            <person name="Bowers A."/>
        </authorList>
    </citation>
    <scope>NUCLEOTIDE SEQUENCE [LARGE SCALE GENOMIC DNA]</scope>
    <source>
        <strain evidence="1 2">AFS015413</strain>
    </source>
</reference>